<dbReference type="GO" id="GO:0051607">
    <property type="term" value="P:defense response to virus"/>
    <property type="evidence" value="ECO:0007669"/>
    <property type="project" value="UniProtKB-KW"/>
</dbReference>
<dbReference type="PROSITE" id="PS51643">
    <property type="entry name" value="HD_CAS3"/>
    <property type="match status" value="1"/>
</dbReference>
<keyword evidence="13" id="KW-1185">Reference proteome</keyword>
<dbReference type="GO" id="GO:0003676">
    <property type="term" value="F:nucleic acid binding"/>
    <property type="evidence" value="ECO:0007669"/>
    <property type="project" value="InterPro"/>
</dbReference>
<evidence type="ECO:0000256" key="9">
    <source>
        <dbReference type="ARBA" id="ARBA00023118"/>
    </source>
</evidence>
<evidence type="ECO:0000256" key="4">
    <source>
        <dbReference type="ARBA" id="ARBA00022723"/>
    </source>
</evidence>
<dbReference type="InterPro" id="IPR014001">
    <property type="entry name" value="Helicase_ATP-bd"/>
</dbReference>
<comment type="similarity">
    <text evidence="1">In the N-terminal section; belongs to the CRISPR-associated nuclease Cas3-HD family.</text>
</comment>
<dbReference type="SMART" id="SM00487">
    <property type="entry name" value="DEXDc"/>
    <property type="match status" value="1"/>
</dbReference>
<dbReference type="GO" id="GO:0004386">
    <property type="term" value="F:helicase activity"/>
    <property type="evidence" value="ECO:0007669"/>
    <property type="project" value="UniProtKB-KW"/>
</dbReference>
<evidence type="ECO:0000256" key="5">
    <source>
        <dbReference type="ARBA" id="ARBA00022741"/>
    </source>
</evidence>
<evidence type="ECO:0000256" key="10">
    <source>
        <dbReference type="SAM" id="MobiDB-lite"/>
    </source>
</evidence>
<keyword evidence="6" id="KW-0378">Hydrolase</keyword>
<evidence type="ECO:0000313" key="12">
    <source>
        <dbReference type="EMBL" id="CUU55439.1"/>
    </source>
</evidence>
<accession>A0A0S4QK49</accession>
<feature type="domain" description="HD Cas3-type" evidence="11">
    <location>
        <begin position="33"/>
        <end position="252"/>
    </location>
</feature>
<feature type="region of interest" description="Disordered" evidence="10">
    <location>
        <begin position="828"/>
        <end position="856"/>
    </location>
</feature>
<keyword evidence="12" id="KW-0255">Endonuclease</keyword>
<evidence type="ECO:0000256" key="7">
    <source>
        <dbReference type="ARBA" id="ARBA00022806"/>
    </source>
</evidence>
<dbReference type="CDD" id="cd17930">
    <property type="entry name" value="DEXHc_cas3"/>
    <property type="match status" value="1"/>
</dbReference>
<sequence>MDSAGPPGPKQAGVELTGSELAGLLAKSAGRSATGRAELLTEHSAAVRDAARRIAERIGPAGPIASEPRFWRWVEQAALLHDAGKIAEGFQRQVRPRGTVWGERHEVLSLAYVNLLVGGADGTGDEDARDRLMTATGVAFHHRALTISGGRGAGLAASYPPDGAWDRRFGYDPSAPPGERGQVTAVRHRALLAWFAAELGGGGPAAPDDRRLWEHARELFLATRDAWIGTVPAERGLLAVLLQGAVTLADHSGSAHVELQRHMPLPRGFLGRLARPYPHQMSAAATDGHLIMVAPTGSGKTEGGLAWASAQLAGMPGEPRLVWVLPYRASIDAVVDRFARDLDPSPAQASPDIGVLHSTAASTLLARAAEDDCPPGAGSVRKARARAQAMRLSAQRVRVATPHQLLQAAIAGPRYSSVLIEQANALFVLDELHAYAPELFGRICAAISLWTRLGSRIAVLSATLAQPMIDLVTDSLGGEPGGMGKPGGLVHVVRAPAGTAPDRHRLALTEEPITAADSLLTVARWMSEGHSVLLVANRVRVARRLFEALLSAAHEAWPDDPDAAVLLHSRFRGRDRARIERRIAARHPERSAGEPARRRGGLVVSTQVLEVSLCLDFDRGASELAPVEAVAQRAGRVNRRGRHPDGPVEFRVHRCESPLPYEPEALDAAWAAMRATATAATTDAEAEVAADAEVAAGTATAAISEQTIDSWLQHVYATPWGERWAATARAARDEFTESFLTFEQPFDDRTEFAGRLDESFDTVQVLHRDDVDEYRALADTEHGDLLLAEELLIPLRYGQLARLRRDGLAALDRSLRVTIVDAPYDPVSGLDLGDTDPDHSGAGRRQREDRGVDTIL</sequence>
<dbReference type="GO" id="GO:0005524">
    <property type="term" value="F:ATP binding"/>
    <property type="evidence" value="ECO:0007669"/>
    <property type="project" value="UniProtKB-KW"/>
</dbReference>
<dbReference type="AlphaFoldDB" id="A0A0S4QK49"/>
<evidence type="ECO:0000256" key="1">
    <source>
        <dbReference type="ARBA" id="ARBA00006847"/>
    </source>
</evidence>
<dbReference type="InterPro" id="IPR054712">
    <property type="entry name" value="Cas3-like_dom"/>
</dbReference>
<keyword evidence="7 12" id="KW-0347">Helicase</keyword>
<dbReference type="Gene3D" id="3.40.50.300">
    <property type="entry name" value="P-loop containing nucleotide triphosphate hydrolases"/>
    <property type="match status" value="2"/>
</dbReference>
<proteinExistence type="inferred from homology"/>
<comment type="similarity">
    <text evidence="2">In the central section; belongs to the CRISPR-associated helicase Cas3 family.</text>
</comment>
<dbReference type="InterPro" id="IPR006474">
    <property type="entry name" value="Helicase_Cas3_CRISPR-ass_core"/>
</dbReference>
<dbReference type="RefSeq" id="WP_091273961.1">
    <property type="nucleotide sequence ID" value="NZ_FAOZ01000005.1"/>
</dbReference>
<dbReference type="Pfam" id="PF22590">
    <property type="entry name" value="Cas3-like_C_2"/>
    <property type="match status" value="1"/>
</dbReference>
<keyword evidence="9" id="KW-0051">Antiviral defense</keyword>
<dbReference type="InterPro" id="IPR038257">
    <property type="entry name" value="CRISPR-assoc_Cas3_HD_sf"/>
</dbReference>
<reference evidence="13" key="1">
    <citation type="submission" date="2015-11" db="EMBL/GenBank/DDBJ databases">
        <authorList>
            <person name="Varghese N."/>
        </authorList>
    </citation>
    <scope>NUCLEOTIDE SEQUENCE [LARGE SCALE GENOMIC DNA]</scope>
    <source>
        <strain evidence="13">DSM 45899</strain>
    </source>
</reference>
<dbReference type="SUPFAM" id="SSF52540">
    <property type="entry name" value="P-loop containing nucleoside triphosphate hydrolases"/>
    <property type="match status" value="1"/>
</dbReference>
<dbReference type="Proteomes" id="UP000198802">
    <property type="component" value="Unassembled WGS sequence"/>
</dbReference>
<evidence type="ECO:0000256" key="2">
    <source>
        <dbReference type="ARBA" id="ARBA00009046"/>
    </source>
</evidence>
<dbReference type="InterPro" id="IPR027417">
    <property type="entry name" value="P-loop_NTPase"/>
</dbReference>
<keyword evidence="8" id="KW-0067">ATP-binding</keyword>
<evidence type="ECO:0000259" key="11">
    <source>
        <dbReference type="PROSITE" id="PS51643"/>
    </source>
</evidence>
<dbReference type="NCBIfam" id="TIGR01587">
    <property type="entry name" value="cas3_core"/>
    <property type="match status" value="1"/>
</dbReference>
<dbReference type="EMBL" id="FAOZ01000005">
    <property type="protein sequence ID" value="CUU55439.1"/>
    <property type="molecule type" value="Genomic_DNA"/>
</dbReference>
<keyword evidence="3" id="KW-0540">Nuclease</keyword>
<dbReference type="GO" id="GO:0016787">
    <property type="term" value="F:hydrolase activity"/>
    <property type="evidence" value="ECO:0007669"/>
    <property type="project" value="UniProtKB-KW"/>
</dbReference>
<dbReference type="InterPro" id="IPR011545">
    <property type="entry name" value="DEAD/DEAH_box_helicase_dom"/>
</dbReference>
<name>A0A0S4QK49_9ACTN</name>
<organism evidence="12 13">
    <name type="scientific">Parafrankia irregularis</name>
    <dbReference type="NCBI Taxonomy" id="795642"/>
    <lineage>
        <taxon>Bacteria</taxon>
        <taxon>Bacillati</taxon>
        <taxon>Actinomycetota</taxon>
        <taxon>Actinomycetes</taxon>
        <taxon>Frankiales</taxon>
        <taxon>Frankiaceae</taxon>
        <taxon>Parafrankia</taxon>
    </lineage>
</organism>
<feature type="compositionally biased region" description="Basic and acidic residues" evidence="10">
    <location>
        <begin position="836"/>
        <end position="856"/>
    </location>
</feature>
<keyword evidence="4" id="KW-0479">Metal-binding</keyword>
<dbReference type="Gene3D" id="1.10.3210.30">
    <property type="match status" value="1"/>
</dbReference>
<dbReference type="SUPFAM" id="SSF109604">
    <property type="entry name" value="HD-domain/PDEase-like"/>
    <property type="match status" value="1"/>
</dbReference>
<dbReference type="Pfam" id="PF00270">
    <property type="entry name" value="DEAD"/>
    <property type="match status" value="1"/>
</dbReference>
<dbReference type="InterPro" id="IPR006483">
    <property type="entry name" value="CRISPR-assoc_Cas3_HD"/>
</dbReference>
<dbReference type="GO" id="GO:0046872">
    <property type="term" value="F:metal ion binding"/>
    <property type="evidence" value="ECO:0007669"/>
    <property type="project" value="UniProtKB-KW"/>
</dbReference>
<evidence type="ECO:0000313" key="13">
    <source>
        <dbReference type="Proteomes" id="UP000198802"/>
    </source>
</evidence>
<evidence type="ECO:0000256" key="6">
    <source>
        <dbReference type="ARBA" id="ARBA00022801"/>
    </source>
</evidence>
<keyword evidence="5" id="KW-0547">Nucleotide-binding</keyword>
<dbReference type="NCBIfam" id="TIGR01596">
    <property type="entry name" value="cas3_HD"/>
    <property type="match status" value="1"/>
</dbReference>
<dbReference type="GO" id="GO:0004519">
    <property type="term" value="F:endonuclease activity"/>
    <property type="evidence" value="ECO:0007669"/>
    <property type="project" value="UniProtKB-KW"/>
</dbReference>
<dbReference type="CDD" id="cd09641">
    <property type="entry name" value="Cas3''_I"/>
    <property type="match status" value="1"/>
</dbReference>
<gene>
    <name evidence="12" type="ORF">Ga0074812_10589</name>
</gene>
<evidence type="ECO:0000256" key="8">
    <source>
        <dbReference type="ARBA" id="ARBA00022840"/>
    </source>
</evidence>
<evidence type="ECO:0000256" key="3">
    <source>
        <dbReference type="ARBA" id="ARBA00022722"/>
    </source>
</evidence>
<protein>
    <submittedName>
        <fullName evidence="12">CRISPR-associated endonuclease/helicase Cas3</fullName>
    </submittedName>
</protein>